<gene>
    <name evidence="4" type="ORF">BCR41DRAFT_244299</name>
</gene>
<dbReference type="PANTHER" id="PTHR24113">
    <property type="entry name" value="RAN GTPASE-ACTIVATING PROTEIN 1"/>
    <property type="match status" value="1"/>
</dbReference>
<name>A0A1Y2GW87_9FUNG</name>
<dbReference type="STRING" id="64571.A0A1Y2GW87"/>
<dbReference type="SMART" id="SM00368">
    <property type="entry name" value="LRR_RI"/>
    <property type="match status" value="4"/>
</dbReference>
<evidence type="ECO:0000256" key="1">
    <source>
        <dbReference type="ARBA" id="ARBA00022468"/>
    </source>
</evidence>
<dbReference type="RefSeq" id="XP_021883508.1">
    <property type="nucleotide sequence ID" value="XM_022020145.1"/>
</dbReference>
<evidence type="ECO:0008006" key="6">
    <source>
        <dbReference type="Google" id="ProtNLM"/>
    </source>
</evidence>
<dbReference type="GO" id="GO:0005634">
    <property type="term" value="C:nucleus"/>
    <property type="evidence" value="ECO:0007669"/>
    <property type="project" value="TreeGrafter"/>
</dbReference>
<dbReference type="Gene3D" id="3.80.10.10">
    <property type="entry name" value="Ribonuclease Inhibitor"/>
    <property type="match status" value="1"/>
</dbReference>
<reference evidence="4 5" key="1">
    <citation type="submission" date="2016-07" db="EMBL/GenBank/DDBJ databases">
        <title>Pervasive Adenine N6-methylation of Active Genes in Fungi.</title>
        <authorList>
            <consortium name="DOE Joint Genome Institute"/>
            <person name="Mondo S.J."/>
            <person name="Dannebaum R.O."/>
            <person name="Kuo R.C."/>
            <person name="Labutti K."/>
            <person name="Haridas S."/>
            <person name="Kuo A."/>
            <person name="Salamov A."/>
            <person name="Ahrendt S.R."/>
            <person name="Lipzen A."/>
            <person name="Sullivan W."/>
            <person name="Andreopoulos W.B."/>
            <person name="Clum A."/>
            <person name="Lindquist E."/>
            <person name="Daum C."/>
            <person name="Ramamoorthy G.K."/>
            <person name="Gryganskyi A."/>
            <person name="Culley D."/>
            <person name="Magnuson J.K."/>
            <person name="James T.Y."/>
            <person name="O'Malley M.A."/>
            <person name="Stajich J.E."/>
            <person name="Spatafora J.W."/>
            <person name="Visel A."/>
            <person name="Grigoriev I.V."/>
        </authorList>
    </citation>
    <scope>NUCLEOTIDE SEQUENCE [LARGE SCALE GENOMIC DNA]</scope>
    <source>
        <strain evidence="4 5">NRRL 3116</strain>
    </source>
</reference>
<dbReference type="SUPFAM" id="SSF52047">
    <property type="entry name" value="RNI-like"/>
    <property type="match status" value="1"/>
</dbReference>
<evidence type="ECO:0000256" key="3">
    <source>
        <dbReference type="ARBA" id="ARBA00022737"/>
    </source>
</evidence>
<dbReference type="GO" id="GO:0006913">
    <property type="term" value="P:nucleocytoplasmic transport"/>
    <property type="evidence" value="ECO:0007669"/>
    <property type="project" value="TreeGrafter"/>
</dbReference>
<keyword evidence="5" id="KW-1185">Reference proteome</keyword>
<evidence type="ECO:0000313" key="4">
    <source>
        <dbReference type="EMBL" id="ORZ23694.1"/>
    </source>
</evidence>
<keyword evidence="3" id="KW-0677">Repeat</keyword>
<dbReference type="PANTHER" id="PTHR24113:SF12">
    <property type="entry name" value="RAN GTPASE-ACTIVATING PROTEIN 1"/>
    <property type="match status" value="1"/>
</dbReference>
<keyword evidence="1" id="KW-0343">GTPase activation</keyword>
<protein>
    <recommendedName>
        <fullName evidence="6">RNI-like protein</fullName>
    </recommendedName>
</protein>
<dbReference type="GO" id="GO:0005096">
    <property type="term" value="F:GTPase activator activity"/>
    <property type="evidence" value="ECO:0007669"/>
    <property type="project" value="UniProtKB-KW"/>
</dbReference>
<evidence type="ECO:0000256" key="2">
    <source>
        <dbReference type="ARBA" id="ARBA00022614"/>
    </source>
</evidence>
<dbReference type="InterPro" id="IPR032675">
    <property type="entry name" value="LRR_dom_sf"/>
</dbReference>
<dbReference type="Proteomes" id="UP000193648">
    <property type="component" value="Unassembled WGS sequence"/>
</dbReference>
<dbReference type="GO" id="GO:0005829">
    <property type="term" value="C:cytosol"/>
    <property type="evidence" value="ECO:0007669"/>
    <property type="project" value="TreeGrafter"/>
</dbReference>
<keyword evidence="2" id="KW-0433">Leucine-rich repeat</keyword>
<sequence>MRYDLLLRIIGLRTMKTIHIILSPELTDLCTLQSRKPPHLHNLSFDMRPRGLDVSELPVLLGSLKDLNILDLRYCAIGDYGVLILSETFKSNTTLVDLILRSNGIDNAGACALSEALKVNKTLLTLDLQFNMVGHKGAVALAEALKVNRTLKYLDLKHNAIGGSGVFALSKALKVNKIVALNR</sequence>
<dbReference type="GO" id="GO:0048471">
    <property type="term" value="C:perinuclear region of cytoplasm"/>
    <property type="evidence" value="ECO:0007669"/>
    <property type="project" value="TreeGrafter"/>
</dbReference>
<comment type="caution">
    <text evidence="4">The sequence shown here is derived from an EMBL/GenBank/DDBJ whole genome shotgun (WGS) entry which is preliminary data.</text>
</comment>
<dbReference type="InterPro" id="IPR001611">
    <property type="entry name" value="Leu-rich_rpt"/>
</dbReference>
<dbReference type="GO" id="GO:0031267">
    <property type="term" value="F:small GTPase binding"/>
    <property type="evidence" value="ECO:0007669"/>
    <property type="project" value="TreeGrafter"/>
</dbReference>
<accession>A0A1Y2GW87</accession>
<dbReference type="AlphaFoldDB" id="A0A1Y2GW87"/>
<dbReference type="GeneID" id="33561989"/>
<proteinExistence type="predicted"/>
<evidence type="ECO:0000313" key="5">
    <source>
        <dbReference type="Proteomes" id="UP000193648"/>
    </source>
</evidence>
<dbReference type="Pfam" id="PF13516">
    <property type="entry name" value="LRR_6"/>
    <property type="match status" value="4"/>
</dbReference>
<organism evidence="4 5">
    <name type="scientific">Lobosporangium transversale</name>
    <dbReference type="NCBI Taxonomy" id="64571"/>
    <lineage>
        <taxon>Eukaryota</taxon>
        <taxon>Fungi</taxon>
        <taxon>Fungi incertae sedis</taxon>
        <taxon>Mucoromycota</taxon>
        <taxon>Mortierellomycotina</taxon>
        <taxon>Mortierellomycetes</taxon>
        <taxon>Mortierellales</taxon>
        <taxon>Mortierellaceae</taxon>
        <taxon>Lobosporangium</taxon>
    </lineage>
</organism>
<dbReference type="EMBL" id="MCFF01000009">
    <property type="protein sequence ID" value="ORZ23694.1"/>
    <property type="molecule type" value="Genomic_DNA"/>
</dbReference>
<dbReference type="InterPro" id="IPR027038">
    <property type="entry name" value="RanGap"/>
</dbReference>
<dbReference type="InParanoid" id="A0A1Y2GW87"/>
<dbReference type="OrthoDB" id="120976at2759"/>